<dbReference type="InterPro" id="IPR011033">
    <property type="entry name" value="PRC_barrel-like_sf"/>
</dbReference>
<protein>
    <submittedName>
        <fullName evidence="2">PRC-barrel domain protein</fullName>
    </submittedName>
</protein>
<dbReference type="InterPro" id="IPR027275">
    <property type="entry name" value="PRC-brl_dom"/>
</dbReference>
<reference evidence="2 3" key="1">
    <citation type="submission" date="2010-06" db="EMBL/GenBank/DDBJ databases">
        <title>Complete sequence chromosome of Methanohalobium evestigatum Z-7303.</title>
        <authorList>
            <consortium name="US DOE Joint Genome Institute"/>
            <person name="Lucas S."/>
            <person name="Copeland A."/>
            <person name="Lapidus A."/>
            <person name="Cheng J.-F."/>
            <person name="Bruce D."/>
            <person name="Goodwin L."/>
            <person name="Pitluck S."/>
            <person name="Saunders E."/>
            <person name="Detter J.C."/>
            <person name="Han C."/>
            <person name="Tapia R."/>
            <person name="Land M."/>
            <person name="Hauser L."/>
            <person name="Kyrpides N."/>
            <person name="Mikhailova N."/>
            <person name="Sieprawska-Lupa M."/>
            <person name="Whitman W.B."/>
            <person name="Anderson I."/>
            <person name="Woyke T."/>
        </authorList>
    </citation>
    <scope>NUCLEOTIDE SEQUENCE [LARGE SCALE GENOMIC DNA]</scope>
    <source>
        <strain evidence="3">ATCC BAA-1072 / DSM 3721 / NBRC 107634 / OCM 161 / Z-7303</strain>
    </source>
</reference>
<dbReference type="KEGG" id="mev:Metev_2178"/>
<evidence type="ECO:0000313" key="2">
    <source>
        <dbReference type="EMBL" id="ADI75004.1"/>
    </source>
</evidence>
<dbReference type="Gene3D" id="2.30.30.240">
    <property type="entry name" value="PRC-barrel domain"/>
    <property type="match status" value="1"/>
</dbReference>
<dbReference type="GeneID" id="9347839"/>
<dbReference type="SUPFAM" id="SSF50346">
    <property type="entry name" value="PRC-barrel domain"/>
    <property type="match status" value="1"/>
</dbReference>
<accession>D7EAK5</accession>
<dbReference type="HOGENOM" id="CLU_174517_0_0_2"/>
<dbReference type="STRING" id="644295.Metev_2178"/>
<evidence type="ECO:0000259" key="1">
    <source>
        <dbReference type="Pfam" id="PF05239"/>
    </source>
</evidence>
<name>D7EAK5_METEZ</name>
<gene>
    <name evidence="2" type="ordered locus">Metev_2178</name>
</gene>
<organism evidence="2 3">
    <name type="scientific">Methanohalobium evestigatum (strain ATCC BAA-1072 / DSM 3721 / NBRC 107634 / OCM 161 / Z-7303)</name>
    <dbReference type="NCBI Taxonomy" id="644295"/>
    <lineage>
        <taxon>Archaea</taxon>
        <taxon>Methanobacteriati</taxon>
        <taxon>Methanobacteriota</taxon>
        <taxon>Stenosarchaea group</taxon>
        <taxon>Methanomicrobia</taxon>
        <taxon>Methanosarcinales</taxon>
        <taxon>Methanosarcinaceae</taxon>
        <taxon>Methanohalobium</taxon>
    </lineage>
</organism>
<dbReference type="EMBL" id="CP002069">
    <property type="protein sequence ID" value="ADI75004.1"/>
    <property type="molecule type" value="Genomic_DNA"/>
</dbReference>
<dbReference type="Proteomes" id="UP000000391">
    <property type="component" value="Chromosome"/>
</dbReference>
<feature type="domain" description="PRC-barrel" evidence="1">
    <location>
        <begin position="4"/>
        <end position="77"/>
    </location>
</feature>
<sequence length="88" mass="9912">MAKVFAKNLSSKQVMTTDGTELGTLYNITMDLDTSELVDLMIKPDMNVDTSDFQKDDQYILLPFESVRAIKDYIVVDKKIAKGMQSAE</sequence>
<dbReference type="RefSeq" id="WP_013195569.1">
    <property type="nucleotide sequence ID" value="NC_014253.1"/>
</dbReference>
<dbReference type="AlphaFoldDB" id="D7EAK5"/>
<dbReference type="Pfam" id="PF05239">
    <property type="entry name" value="PRC"/>
    <property type="match status" value="1"/>
</dbReference>
<dbReference type="PANTHER" id="PTHR38137:SF2">
    <property type="entry name" value="PRC-BARREL DOMAIN-CONTAINING PROTEIN"/>
    <property type="match status" value="1"/>
</dbReference>
<dbReference type="OrthoDB" id="85079at2157"/>
<evidence type="ECO:0000313" key="3">
    <source>
        <dbReference type="Proteomes" id="UP000000391"/>
    </source>
</evidence>
<keyword evidence="3" id="KW-1185">Reference proteome</keyword>
<proteinExistence type="predicted"/>
<dbReference type="PANTHER" id="PTHR38137">
    <property type="entry name" value="PRC-BARREL DOMAIN PROTEIN"/>
    <property type="match status" value="1"/>
</dbReference>